<dbReference type="RefSeq" id="XP_027769567.1">
    <property type="nucleotide sequence ID" value="XM_027913766.1"/>
</dbReference>
<gene>
    <name evidence="9" type="primary">LOC114075272</name>
</gene>
<dbReference type="Pfam" id="PF00271">
    <property type="entry name" value="Helicase_C"/>
    <property type="match status" value="1"/>
</dbReference>
<organism evidence="8 9">
    <name type="scientific">Solanum pennellii</name>
    <name type="common">Tomato</name>
    <name type="synonym">Lycopersicon pennellii</name>
    <dbReference type="NCBI Taxonomy" id="28526"/>
    <lineage>
        <taxon>Eukaryota</taxon>
        <taxon>Viridiplantae</taxon>
        <taxon>Streptophyta</taxon>
        <taxon>Embryophyta</taxon>
        <taxon>Tracheophyta</taxon>
        <taxon>Spermatophyta</taxon>
        <taxon>Magnoliopsida</taxon>
        <taxon>eudicotyledons</taxon>
        <taxon>Gunneridae</taxon>
        <taxon>Pentapetalae</taxon>
        <taxon>asterids</taxon>
        <taxon>lamiids</taxon>
        <taxon>Solanales</taxon>
        <taxon>Solanaceae</taxon>
        <taxon>Solanoideae</taxon>
        <taxon>Solaneae</taxon>
        <taxon>Solanum</taxon>
        <taxon>Solanum subgen. Lycopersicon</taxon>
    </lineage>
</organism>
<dbReference type="SMART" id="SM00490">
    <property type="entry name" value="HELICc"/>
    <property type="match status" value="1"/>
</dbReference>
<reference evidence="9" key="2">
    <citation type="submission" date="2025-08" db="UniProtKB">
        <authorList>
            <consortium name="RefSeq"/>
        </authorList>
    </citation>
    <scope>IDENTIFICATION</scope>
</reference>
<evidence type="ECO:0000256" key="6">
    <source>
        <dbReference type="SAM" id="MobiDB-lite"/>
    </source>
</evidence>
<feature type="compositionally biased region" description="Low complexity" evidence="6">
    <location>
        <begin position="264"/>
        <end position="277"/>
    </location>
</feature>
<evidence type="ECO:0000256" key="1">
    <source>
        <dbReference type="ARBA" id="ARBA00022741"/>
    </source>
</evidence>
<evidence type="ECO:0000256" key="3">
    <source>
        <dbReference type="ARBA" id="ARBA00022806"/>
    </source>
</evidence>
<dbReference type="GeneID" id="114075272"/>
<dbReference type="SUPFAM" id="SSF52540">
    <property type="entry name" value="P-loop containing nucleoside triphosphate hydrolases"/>
    <property type="match status" value="1"/>
</dbReference>
<keyword evidence="4" id="KW-0067">ATP-binding</keyword>
<proteinExistence type="predicted"/>
<dbReference type="Proteomes" id="UP000694930">
    <property type="component" value="Chromosome 12"/>
</dbReference>
<keyword evidence="2" id="KW-0378">Hydrolase</keyword>
<evidence type="ECO:0000313" key="8">
    <source>
        <dbReference type="Proteomes" id="UP000694930"/>
    </source>
</evidence>
<dbReference type="InterPro" id="IPR027417">
    <property type="entry name" value="P-loop_NTPase"/>
</dbReference>
<keyword evidence="1" id="KW-0547">Nucleotide-binding</keyword>
<evidence type="ECO:0000259" key="7">
    <source>
        <dbReference type="PROSITE" id="PS51194"/>
    </source>
</evidence>
<evidence type="ECO:0000313" key="9">
    <source>
        <dbReference type="RefSeq" id="XP_027769567.1"/>
    </source>
</evidence>
<evidence type="ECO:0000256" key="5">
    <source>
        <dbReference type="SAM" id="Coils"/>
    </source>
</evidence>
<reference evidence="8" key="1">
    <citation type="journal article" date="2014" name="Nat. Genet.">
        <title>The genome of the stress-tolerant wild tomato species Solanum pennellii.</title>
        <authorList>
            <person name="Bolger A."/>
            <person name="Scossa F."/>
            <person name="Bolger M.E."/>
            <person name="Lanz C."/>
            <person name="Maumus F."/>
            <person name="Tohge T."/>
            <person name="Quesneville H."/>
            <person name="Alseekh S."/>
            <person name="Sorensen I."/>
            <person name="Lichtenstein G."/>
            <person name="Fich E.A."/>
            <person name="Conte M."/>
            <person name="Keller H."/>
            <person name="Schneeberger K."/>
            <person name="Schwacke R."/>
            <person name="Ofner I."/>
            <person name="Vrebalov J."/>
            <person name="Xu Y."/>
            <person name="Osorio S."/>
            <person name="Aflitos S.A."/>
            <person name="Schijlen E."/>
            <person name="Jimenez-Gomez J.M."/>
            <person name="Ryngajllo M."/>
            <person name="Kimura S."/>
            <person name="Kumar R."/>
            <person name="Koenig D."/>
            <person name="Headland L.R."/>
            <person name="Maloof J.N."/>
            <person name="Sinha N."/>
            <person name="van Ham R.C."/>
            <person name="Lankhorst R.K."/>
            <person name="Mao L."/>
            <person name="Vogel A."/>
            <person name="Arsova B."/>
            <person name="Panstruga R."/>
            <person name="Fei Z."/>
            <person name="Rose J.K."/>
            <person name="Zamir D."/>
            <person name="Carrari F."/>
            <person name="Giovannoni J.J."/>
            <person name="Weigel D."/>
            <person name="Usadel B."/>
            <person name="Fernie A.R."/>
        </authorList>
    </citation>
    <scope>NUCLEOTIDE SEQUENCE [LARGE SCALE GENOMIC DNA]</scope>
    <source>
        <strain evidence="8">cv. LA0716</strain>
    </source>
</reference>
<dbReference type="Gene3D" id="3.40.50.300">
    <property type="entry name" value="P-loop containing nucleotide triphosphate hydrolases"/>
    <property type="match status" value="1"/>
</dbReference>
<evidence type="ECO:0000256" key="4">
    <source>
        <dbReference type="ARBA" id="ARBA00022840"/>
    </source>
</evidence>
<feature type="domain" description="Helicase C-terminal" evidence="7">
    <location>
        <begin position="1"/>
        <end position="133"/>
    </location>
</feature>
<keyword evidence="5" id="KW-0175">Coiled coil</keyword>
<accession>A0ABM1V1E9</accession>
<dbReference type="InterPro" id="IPR001650">
    <property type="entry name" value="Helicase_C-like"/>
</dbReference>
<protein>
    <submittedName>
        <fullName evidence="9">ATP-dependent RNA helicase DRS1-like</fullName>
    </submittedName>
</protein>
<feature type="coiled-coil region" evidence="5">
    <location>
        <begin position="151"/>
        <end position="182"/>
    </location>
</feature>
<feature type="region of interest" description="Disordered" evidence="6">
    <location>
        <begin position="253"/>
        <end position="277"/>
    </location>
</feature>
<dbReference type="PANTHER" id="PTHR47960">
    <property type="entry name" value="DEAD-BOX ATP-DEPENDENT RNA HELICASE 50"/>
    <property type="match status" value="1"/>
</dbReference>
<keyword evidence="8" id="KW-1185">Reference proteome</keyword>
<sequence length="324" mass="36345">MWLKIQAVLQQCLYDRMTDKALLECFYRDVGPENRNIAYKLYVGDLFTRGIDIEAVNVVINSDFPKNSETYLHRVGRSGRFVKLGLAVSLVTFEDHFTLYAELQNRQNSGETADDAFTAVFGKEQPGRLRCYGRSVTASSLKKDEEDSKLKQKHANEITSLKDQMNEMREEIREEMREEMRHFFSQLLQNSPVLNVRGMQGGVVSNIASPIDACSAQAVKGKNPLQSYGSTHDPILQKDVTTKREYARRVEEDLASTGVPPQENQAPPQGNQVPPQNQALVIPPPLTDGEKMSTFLCLDQVITNKDQVVATQAHGGWTTCSTKS</sequence>
<evidence type="ECO:0000256" key="2">
    <source>
        <dbReference type="ARBA" id="ARBA00022801"/>
    </source>
</evidence>
<name>A0ABM1V1E9_SOLPN</name>
<dbReference type="PROSITE" id="PS51194">
    <property type="entry name" value="HELICASE_CTER"/>
    <property type="match status" value="1"/>
</dbReference>
<keyword evidence="3" id="KW-0347">Helicase</keyword>